<dbReference type="GO" id="GO:0006729">
    <property type="term" value="P:tetrahydrobiopterin biosynthetic process"/>
    <property type="evidence" value="ECO:0007669"/>
    <property type="project" value="InterPro"/>
</dbReference>
<dbReference type="InterPro" id="IPR001533">
    <property type="entry name" value="Pterin_deHydtase"/>
</dbReference>
<dbReference type="EC" id="4.2.1.96" evidence="3"/>
<comment type="similarity">
    <text evidence="2">Belongs to the pterin-4-alpha-carbinolamine dehydratase family.</text>
</comment>
<evidence type="ECO:0000256" key="3">
    <source>
        <dbReference type="ARBA" id="ARBA00013252"/>
    </source>
</evidence>
<organism evidence="5 6">
    <name type="scientific">Chitinophaga polysaccharea</name>
    <dbReference type="NCBI Taxonomy" id="1293035"/>
    <lineage>
        <taxon>Bacteria</taxon>
        <taxon>Pseudomonadati</taxon>
        <taxon>Bacteroidota</taxon>
        <taxon>Chitinophagia</taxon>
        <taxon>Chitinophagales</taxon>
        <taxon>Chitinophagaceae</taxon>
        <taxon>Chitinophaga</taxon>
    </lineage>
</organism>
<dbReference type="OrthoDB" id="9794987at2"/>
<evidence type="ECO:0000256" key="1">
    <source>
        <dbReference type="ARBA" id="ARBA00001554"/>
    </source>
</evidence>
<protein>
    <recommendedName>
        <fullName evidence="3">4a-hydroxytetrahydrobiopterin dehydratase</fullName>
        <ecNumber evidence="3">4.2.1.96</ecNumber>
    </recommendedName>
</protein>
<reference evidence="5 6" key="1">
    <citation type="submission" date="2019-06" db="EMBL/GenBank/DDBJ databases">
        <title>Sorghum-associated microbial communities from plants grown in Nebraska, USA.</title>
        <authorList>
            <person name="Schachtman D."/>
        </authorList>
    </citation>
    <scope>NUCLEOTIDE SEQUENCE [LARGE SCALE GENOMIC DNA]</scope>
    <source>
        <strain evidence="5 6">1209</strain>
    </source>
</reference>
<dbReference type="EMBL" id="VIWO01000001">
    <property type="protein sequence ID" value="TWF44423.1"/>
    <property type="molecule type" value="Genomic_DNA"/>
</dbReference>
<dbReference type="Proteomes" id="UP000320811">
    <property type="component" value="Unassembled WGS sequence"/>
</dbReference>
<sequence>MWEERNKQLYRAFEFKDFRDAFAFMTKVAMVAEKMDHHPNWHNVYNKVEIYLSTHDAGDVITAKDEALASAIDKLL</sequence>
<evidence type="ECO:0000313" key="6">
    <source>
        <dbReference type="Proteomes" id="UP000320811"/>
    </source>
</evidence>
<dbReference type="SUPFAM" id="SSF55248">
    <property type="entry name" value="PCD-like"/>
    <property type="match status" value="1"/>
</dbReference>
<dbReference type="InterPro" id="IPR036428">
    <property type="entry name" value="PCD_sf"/>
</dbReference>
<comment type="catalytic activity">
    <reaction evidence="1">
        <text>(4aS,6R)-4a-hydroxy-L-erythro-5,6,7,8-tetrahydrobiopterin = (6R)-L-erythro-6,7-dihydrobiopterin + H2O</text>
        <dbReference type="Rhea" id="RHEA:11920"/>
        <dbReference type="ChEBI" id="CHEBI:15377"/>
        <dbReference type="ChEBI" id="CHEBI:15642"/>
        <dbReference type="ChEBI" id="CHEBI:43120"/>
        <dbReference type="EC" id="4.2.1.96"/>
    </reaction>
</comment>
<evidence type="ECO:0000256" key="2">
    <source>
        <dbReference type="ARBA" id="ARBA00006472"/>
    </source>
</evidence>
<comment type="caution">
    <text evidence="5">The sequence shown here is derived from an EMBL/GenBank/DDBJ whole genome shotgun (WGS) entry which is preliminary data.</text>
</comment>
<dbReference type="RefSeq" id="WP_145661279.1">
    <property type="nucleotide sequence ID" value="NZ_VIWO01000001.1"/>
</dbReference>
<evidence type="ECO:0000256" key="4">
    <source>
        <dbReference type="ARBA" id="ARBA00023239"/>
    </source>
</evidence>
<dbReference type="PANTHER" id="PTHR12599">
    <property type="entry name" value="PTERIN-4-ALPHA-CARBINOLAMINE DEHYDRATASE"/>
    <property type="match status" value="1"/>
</dbReference>
<evidence type="ECO:0000313" key="5">
    <source>
        <dbReference type="EMBL" id="TWF44423.1"/>
    </source>
</evidence>
<accession>A0A561Q245</accession>
<dbReference type="GO" id="GO:0008124">
    <property type="term" value="F:4-alpha-hydroxytetrahydrobiopterin dehydratase activity"/>
    <property type="evidence" value="ECO:0007669"/>
    <property type="project" value="UniProtKB-EC"/>
</dbReference>
<gene>
    <name evidence="5" type="ORF">FHW36_101343</name>
</gene>
<proteinExistence type="inferred from homology"/>
<dbReference type="Gene3D" id="3.30.1360.20">
    <property type="entry name" value="Transcriptional coactivator/pterin dehydratase"/>
    <property type="match status" value="1"/>
</dbReference>
<keyword evidence="6" id="KW-1185">Reference proteome</keyword>
<dbReference type="PANTHER" id="PTHR12599:SF0">
    <property type="entry name" value="PTERIN-4-ALPHA-CARBINOLAMINE DEHYDRATASE"/>
    <property type="match status" value="1"/>
</dbReference>
<keyword evidence="4" id="KW-0456">Lyase</keyword>
<dbReference type="Pfam" id="PF01329">
    <property type="entry name" value="Pterin_4a"/>
    <property type="match status" value="1"/>
</dbReference>
<dbReference type="AlphaFoldDB" id="A0A561Q245"/>
<name>A0A561Q245_9BACT</name>